<name>A0A1B5L0M6_USTVR</name>
<accession>A0A1B5L0M6</accession>
<feature type="region of interest" description="Disordered" evidence="1">
    <location>
        <begin position="1"/>
        <end position="28"/>
    </location>
</feature>
<feature type="compositionally biased region" description="Basic and acidic residues" evidence="1">
    <location>
        <begin position="1"/>
        <end position="22"/>
    </location>
</feature>
<dbReference type="Proteomes" id="UP000054053">
    <property type="component" value="Unassembled WGS sequence"/>
</dbReference>
<dbReference type="AlphaFoldDB" id="A0A1B5L0M6"/>
<sequence>MASEDGHLVEGKDESQNKRHAEQQAAWRAAERAEVKQVKKAKGYGFDESDGVKIKCA</sequence>
<gene>
    <name evidence="2" type="ORF">UVI_02046180</name>
</gene>
<reference evidence="3" key="1">
    <citation type="journal article" date="2016" name="Genome Announc.">
        <title>Genome sequence of Ustilaginoidea virens IPU010, a rice pathogenic fungus causing false smut.</title>
        <authorList>
            <person name="Kumagai T."/>
            <person name="Ishii T."/>
            <person name="Terai G."/>
            <person name="Umemura M."/>
            <person name="Machida M."/>
            <person name="Asai K."/>
        </authorList>
    </citation>
    <scope>NUCLEOTIDE SEQUENCE [LARGE SCALE GENOMIC DNA]</scope>
    <source>
        <strain evidence="3">IPU010</strain>
    </source>
</reference>
<comment type="caution">
    <text evidence="2">The sequence shown here is derived from an EMBL/GenBank/DDBJ whole genome shotgun (WGS) entry which is preliminary data.</text>
</comment>
<dbReference type="EMBL" id="BBTG02000030">
    <property type="protein sequence ID" value="GAO16943.1"/>
    <property type="molecule type" value="Genomic_DNA"/>
</dbReference>
<organism evidence="2 3">
    <name type="scientific">Ustilaginoidea virens</name>
    <name type="common">Rice false smut fungus</name>
    <name type="synonym">Villosiclava virens</name>
    <dbReference type="NCBI Taxonomy" id="1159556"/>
    <lineage>
        <taxon>Eukaryota</taxon>
        <taxon>Fungi</taxon>
        <taxon>Dikarya</taxon>
        <taxon>Ascomycota</taxon>
        <taxon>Pezizomycotina</taxon>
        <taxon>Sordariomycetes</taxon>
        <taxon>Hypocreomycetidae</taxon>
        <taxon>Hypocreales</taxon>
        <taxon>Clavicipitaceae</taxon>
        <taxon>Ustilaginoidea</taxon>
    </lineage>
</organism>
<protein>
    <submittedName>
        <fullName evidence="2">Uncharacterized protein</fullName>
    </submittedName>
</protein>
<evidence type="ECO:0000313" key="2">
    <source>
        <dbReference type="EMBL" id="GAO16943.1"/>
    </source>
</evidence>
<proteinExistence type="predicted"/>
<evidence type="ECO:0000313" key="3">
    <source>
        <dbReference type="Proteomes" id="UP000054053"/>
    </source>
</evidence>
<evidence type="ECO:0000256" key="1">
    <source>
        <dbReference type="SAM" id="MobiDB-lite"/>
    </source>
</evidence>